<gene>
    <name evidence="2" type="ORF">APLA_LOCUS4174</name>
    <name evidence="3" type="ORF">APLA_LOCUS6666</name>
</gene>
<name>A0A8S0ZBU9_ARCPL</name>
<dbReference type="Proteomes" id="UP000494256">
    <property type="component" value="Unassembled WGS sequence"/>
</dbReference>
<dbReference type="EMBL" id="CADEBC010000428">
    <property type="protein sequence ID" value="CAB3230375.1"/>
    <property type="molecule type" value="Genomic_DNA"/>
</dbReference>
<feature type="transmembrane region" description="Helical" evidence="1">
    <location>
        <begin position="117"/>
        <end position="139"/>
    </location>
</feature>
<dbReference type="OrthoDB" id="7484912at2759"/>
<reference evidence="4 5" key="1">
    <citation type="submission" date="2020-04" db="EMBL/GenBank/DDBJ databases">
        <authorList>
            <person name="Wallbank WR R."/>
            <person name="Pardo Diaz C."/>
            <person name="Kozak K."/>
            <person name="Martin S."/>
            <person name="Jiggins C."/>
            <person name="Moest M."/>
            <person name="Warren A I."/>
            <person name="Byers J.R.P. K."/>
            <person name="Montejo-Kovacevich G."/>
            <person name="Yen C E."/>
        </authorList>
    </citation>
    <scope>NUCLEOTIDE SEQUENCE [LARGE SCALE GENOMIC DNA]</scope>
</reference>
<protein>
    <submittedName>
        <fullName evidence="2">Uncharacterized protein</fullName>
    </submittedName>
</protein>
<evidence type="ECO:0000313" key="3">
    <source>
        <dbReference type="EMBL" id="CAB3234463.1"/>
    </source>
</evidence>
<dbReference type="Proteomes" id="UP000494106">
    <property type="component" value="Unassembled WGS sequence"/>
</dbReference>
<keyword evidence="1" id="KW-0812">Transmembrane</keyword>
<dbReference type="EMBL" id="CADEBD010000294">
    <property type="protein sequence ID" value="CAB3234463.1"/>
    <property type="molecule type" value="Genomic_DNA"/>
</dbReference>
<keyword evidence="1" id="KW-1133">Transmembrane helix</keyword>
<keyword evidence="4" id="KW-1185">Reference proteome</keyword>
<comment type="caution">
    <text evidence="2">The sequence shown here is derived from an EMBL/GenBank/DDBJ whole genome shotgun (WGS) entry which is preliminary data.</text>
</comment>
<sequence>MEALKSDPPKLPDMVMCGDHPSFIKSELNVNMDGKEKEKLKDKNVLSYAKISPTTSHTEGPTESRARLTSEHALRRRVRELERDRPDLAPLAPARPDRPAAQVFPFGALGSFRWPPYILAVWVLVLVLTHVLHCLVSVLGRALPVLKKCTQYFRTWSEETWNGQTDLNQKLVPVGLAAITAMLYCVYFALYIIYGVVVWSVEPLCSDVDENRSSIDLEAKVVDYIEDSNSKTNSNIKP</sequence>
<evidence type="ECO:0000313" key="4">
    <source>
        <dbReference type="Proteomes" id="UP000494106"/>
    </source>
</evidence>
<proteinExistence type="predicted"/>
<evidence type="ECO:0000256" key="1">
    <source>
        <dbReference type="SAM" id="Phobius"/>
    </source>
</evidence>
<keyword evidence="1" id="KW-0472">Membrane</keyword>
<organism evidence="2 4">
    <name type="scientific">Arctia plantaginis</name>
    <name type="common">Wood tiger moth</name>
    <name type="synonym">Phalaena plantaginis</name>
    <dbReference type="NCBI Taxonomy" id="874455"/>
    <lineage>
        <taxon>Eukaryota</taxon>
        <taxon>Metazoa</taxon>
        <taxon>Ecdysozoa</taxon>
        <taxon>Arthropoda</taxon>
        <taxon>Hexapoda</taxon>
        <taxon>Insecta</taxon>
        <taxon>Pterygota</taxon>
        <taxon>Neoptera</taxon>
        <taxon>Endopterygota</taxon>
        <taxon>Lepidoptera</taxon>
        <taxon>Glossata</taxon>
        <taxon>Ditrysia</taxon>
        <taxon>Noctuoidea</taxon>
        <taxon>Erebidae</taxon>
        <taxon>Arctiinae</taxon>
        <taxon>Arctia</taxon>
    </lineage>
</organism>
<evidence type="ECO:0000313" key="2">
    <source>
        <dbReference type="EMBL" id="CAB3230375.1"/>
    </source>
</evidence>
<evidence type="ECO:0000313" key="5">
    <source>
        <dbReference type="Proteomes" id="UP000494256"/>
    </source>
</evidence>
<accession>A0A8S0ZBU9</accession>
<feature type="transmembrane region" description="Helical" evidence="1">
    <location>
        <begin position="171"/>
        <end position="194"/>
    </location>
</feature>
<dbReference type="AlphaFoldDB" id="A0A8S0ZBU9"/>